<evidence type="ECO:0000256" key="1">
    <source>
        <dbReference type="SAM" id="Phobius"/>
    </source>
</evidence>
<gene>
    <name evidence="2" type="ORF">M9Y10_021862</name>
</gene>
<feature type="transmembrane region" description="Helical" evidence="1">
    <location>
        <begin position="62"/>
        <end position="85"/>
    </location>
</feature>
<keyword evidence="1" id="KW-1133">Transmembrane helix</keyword>
<dbReference type="Proteomes" id="UP001470230">
    <property type="component" value="Unassembled WGS sequence"/>
</dbReference>
<comment type="caution">
    <text evidence="2">The sequence shown here is derived from an EMBL/GenBank/DDBJ whole genome shotgun (WGS) entry which is preliminary data.</text>
</comment>
<organism evidence="2 3">
    <name type="scientific">Tritrichomonas musculus</name>
    <dbReference type="NCBI Taxonomy" id="1915356"/>
    <lineage>
        <taxon>Eukaryota</taxon>
        <taxon>Metamonada</taxon>
        <taxon>Parabasalia</taxon>
        <taxon>Tritrichomonadida</taxon>
        <taxon>Tritrichomonadidae</taxon>
        <taxon>Tritrichomonas</taxon>
    </lineage>
</organism>
<name>A0ABR2KQN3_9EUKA</name>
<dbReference type="EMBL" id="JAPFFF010000003">
    <property type="protein sequence ID" value="KAK8893440.1"/>
    <property type="molecule type" value="Genomic_DNA"/>
</dbReference>
<evidence type="ECO:0000313" key="3">
    <source>
        <dbReference type="Proteomes" id="UP001470230"/>
    </source>
</evidence>
<feature type="transmembrane region" description="Helical" evidence="1">
    <location>
        <begin position="404"/>
        <end position="430"/>
    </location>
</feature>
<keyword evidence="3" id="KW-1185">Reference proteome</keyword>
<proteinExistence type="predicted"/>
<reference evidence="2 3" key="1">
    <citation type="submission" date="2024-04" db="EMBL/GenBank/DDBJ databases">
        <title>Tritrichomonas musculus Genome.</title>
        <authorList>
            <person name="Alves-Ferreira E."/>
            <person name="Grigg M."/>
            <person name="Lorenzi H."/>
            <person name="Galac M."/>
        </authorList>
    </citation>
    <scope>NUCLEOTIDE SEQUENCE [LARGE SCALE GENOMIC DNA]</scope>
    <source>
        <strain evidence="2 3">EAF2021</strain>
    </source>
</reference>
<sequence>MSRNQKPLILSISKKRPETQMASNIERITSERQSQTTITRSFNARRNSGQIERYFIESHSTFCIAFLIVISTLILFSVVIVLVVLPRKIIKDKILEMTEEIVILTQEEIMTLISSDLNLSFFYAFLFSSMMSPPEMIATDLYSARDIVKVFAKAYRTNTNNKIWRLGVSSGRFIGFSTENGIKLYYSRTNGDDIYPLYSWNGDPITYDNSSYPYVFYEQGDAYISYDTQWYMAAENEKRTCWTPLSTGINSENKFVPIISTASPVIDKKTGFIVEVFSIGVHIEQTQLFFDFFLHSAKSRFALLNSQDTKGTIIACTGKDLPYEEINNMLSFKSLLELQDDVWRQVVLTPEFESDENFTFYYNSDLIHCIHVSFEMAPGIKWCFFSAFSVNDIVDADISIIDTWSFVVIFLFAAIWISIEVLIVVMNNAVSVRQSKILKRKEKKDKDTHLKYAGINSSIKLIQRVLLSHADNIGINKNVEIIVDDLVNSPKIPYFDSAGMFNEIENKKVKKKFVEMFGPPQSGLLKSFHKPSRNDLEIVNNYMEKRSTRNPTIYRLQKENNSIEKKLEKAIISRHDMVAFQKEKIIKKVSFYVQSFNLVNPLFDPDQLDIIVHKIMLNIGDQTLPLLYDSIEFAFILMKRNAQALIPDTDYSLALNFALFSYHMSMVNRTRSDLQYINKFFQRSQSKISQDAHSILFGLYNILIDQDQVRLERWEKFKNIVFKLITTGLNIWEHRNAFEKCKLILNVVEGSRSKLTINEAFSILFFIYCSCQVSYYYHSKGDSYTLLSIFIPIDLRPRPKQLAKFINCFTTQYLQPLTVILGDLCGNEFIDWIRNLIETNPSPPANSKIFS</sequence>
<accession>A0ABR2KQN3</accession>
<keyword evidence="1" id="KW-0472">Membrane</keyword>
<protein>
    <recommendedName>
        <fullName evidence="4">Cache domain-containing protein</fullName>
    </recommendedName>
</protein>
<evidence type="ECO:0000313" key="2">
    <source>
        <dbReference type="EMBL" id="KAK8893440.1"/>
    </source>
</evidence>
<keyword evidence="1" id="KW-0812">Transmembrane</keyword>
<evidence type="ECO:0008006" key="4">
    <source>
        <dbReference type="Google" id="ProtNLM"/>
    </source>
</evidence>